<dbReference type="AlphaFoldDB" id="A0A220MP30"/>
<dbReference type="Gene3D" id="1.10.260.40">
    <property type="entry name" value="lambda repressor-like DNA-binding domains"/>
    <property type="match status" value="1"/>
</dbReference>
<proteinExistence type="predicted"/>
<dbReference type="Gene3D" id="1.25.40.10">
    <property type="entry name" value="Tetratricopeptide repeat domain"/>
    <property type="match status" value="1"/>
</dbReference>
<sequence length="450" mass="52572">MWGAQGTLYRSLRSEIEKCRRKHSYTFSKLGELTGINPGSLSEILNGNPPRAMTIGQLDAFAKVFGREQGWLYELYTEECLSEQRISRPRLIPYLIRCVEVGRKDCIEAAVPILLENPKNILILFTLAEQLYEKGQLKESVPFYEYVIENEKDSYSDHFVMSQYRLFRVVLGTNTEENWENVIRFSPYRNRLPENNQLDALFQLAKICFALQKWERSEQYADELRLLADTVYRHELDRMKRNKKGEALKTERHLVYYYGMGHLYKSVTLEMQGLYEEAKQYVQVYTDLGWFELLDEDGRKEVERFKVWAKANSYTLEVLSGNTSIIEEYANYLDSLPTNEVLAGLNAIMKSANTYHFCVDEILERFASQIASFDQFTEAIGLDRHLRFRYQMAIYEFGKGRIERGIEETIYCLSLADLLNRHDEALTYIALFGWLGNLNKRIANQNELGS</sequence>
<dbReference type="EMBL" id="CP018145">
    <property type="protein sequence ID" value="ASJ56290.1"/>
    <property type="molecule type" value="Genomic_DNA"/>
</dbReference>
<dbReference type="KEGG" id="bfm:BP422_23650"/>
<gene>
    <name evidence="1" type="ORF">BP422_23650</name>
</gene>
<dbReference type="InterPro" id="IPR001387">
    <property type="entry name" value="Cro/C1-type_HTH"/>
</dbReference>
<dbReference type="SUPFAM" id="SSF47413">
    <property type="entry name" value="lambda repressor-like DNA-binding domains"/>
    <property type="match status" value="1"/>
</dbReference>
<dbReference type="InterPro" id="IPR011990">
    <property type="entry name" value="TPR-like_helical_dom_sf"/>
</dbReference>
<dbReference type="SUPFAM" id="SSF48452">
    <property type="entry name" value="TPR-like"/>
    <property type="match status" value="1"/>
</dbReference>
<accession>A0A220MP30</accession>
<keyword evidence="1" id="KW-0238">DNA-binding</keyword>
<dbReference type="CDD" id="cd00093">
    <property type="entry name" value="HTH_XRE"/>
    <property type="match status" value="1"/>
</dbReference>
<name>A0A220MP30_9BACL</name>
<protein>
    <submittedName>
        <fullName evidence="1">DNA-binding protein</fullName>
    </submittedName>
</protein>
<dbReference type="GO" id="GO:0003677">
    <property type="term" value="F:DNA binding"/>
    <property type="evidence" value="ECO:0007669"/>
    <property type="project" value="UniProtKB-KW"/>
</dbReference>
<evidence type="ECO:0000313" key="1">
    <source>
        <dbReference type="EMBL" id="ASJ56290.1"/>
    </source>
</evidence>
<organism evidence="1 2">
    <name type="scientific">Brevibacillus formosus</name>
    <dbReference type="NCBI Taxonomy" id="54913"/>
    <lineage>
        <taxon>Bacteria</taxon>
        <taxon>Bacillati</taxon>
        <taxon>Bacillota</taxon>
        <taxon>Bacilli</taxon>
        <taxon>Bacillales</taxon>
        <taxon>Paenibacillaceae</taxon>
        <taxon>Brevibacillus</taxon>
    </lineage>
</organism>
<reference evidence="1 2" key="1">
    <citation type="submission" date="2016-11" db="EMBL/GenBank/DDBJ databases">
        <authorList>
            <person name="Jaros S."/>
            <person name="Januszkiewicz K."/>
            <person name="Wedrychowicz H."/>
        </authorList>
    </citation>
    <scope>NUCLEOTIDE SEQUENCE [LARGE SCALE GENOMIC DNA]</scope>
    <source>
        <strain evidence="1 2">NF2</strain>
    </source>
</reference>
<dbReference type="RefSeq" id="WP_088909871.1">
    <property type="nucleotide sequence ID" value="NZ_CP018145.1"/>
</dbReference>
<evidence type="ECO:0000313" key="2">
    <source>
        <dbReference type="Proteomes" id="UP000197781"/>
    </source>
</evidence>
<dbReference type="Proteomes" id="UP000197781">
    <property type="component" value="Chromosome"/>
</dbReference>
<dbReference type="InterPro" id="IPR010982">
    <property type="entry name" value="Lambda_DNA-bd_dom_sf"/>
</dbReference>